<comment type="subunit">
    <text evidence="4">Hexamer formed by 3 homodimers.</text>
</comment>
<comment type="caution">
    <text evidence="16">The sequence shown here is derived from an EMBL/GenBank/DDBJ whole genome shotgun (WGS) entry which is preliminary data.</text>
</comment>
<evidence type="ECO:0000256" key="3">
    <source>
        <dbReference type="ARBA" id="ARBA00009400"/>
    </source>
</evidence>
<dbReference type="Proteomes" id="UP000034287">
    <property type="component" value="Unassembled WGS sequence"/>
</dbReference>
<comment type="similarity">
    <text evidence="3 12">Belongs to the NadC/ModD family.</text>
</comment>
<evidence type="ECO:0000313" key="17">
    <source>
        <dbReference type="Proteomes" id="UP000034287"/>
    </source>
</evidence>
<protein>
    <recommendedName>
        <fullName evidence="11">Probable nicotinate-nucleotide pyrophosphorylase [carboxylating]</fullName>
        <ecNumber evidence="5">2.4.2.19</ecNumber>
    </recommendedName>
    <alternativeName>
        <fullName evidence="9">Quinolinate phosphoribosyltransferase [decarboxylating]</fullName>
    </alternativeName>
</protein>
<gene>
    <name evidence="16" type="ORF">WN59_12270</name>
</gene>
<dbReference type="EC" id="2.4.2.19" evidence="5"/>
<comment type="function">
    <text evidence="1">Involved in the catabolism of quinolinic acid (QA).</text>
</comment>
<evidence type="ECO:0000313" key="16">
    <source>
        <dbReference type="EMBL" id="KKK33568.1"/>
    </source>
</evidence>
<dbReference type="CDD" id="cd01572">
    <property type="entry name" value="QPRTase"/>
    <property type="match status" value="1"/>
</dbReference>
<dbReference type="PANTHER" id="PTHR32179:SF3">
    <property type="entry name" value="NICOTINATE-NUCLEOTIDE PYROPHOSPHORYLASE [CARBOXYLATING]"/>
    <property type="match status" value="1"/>
</dbReference>
<keyword evidence="17" id="KW-1185">Reference proteome</keyword>
<dbReference type="STRING" id="1432562.WN59_12270"/>
<organism evidence="16 17">
    <name type="scientific">Salinicoccus sediminis</name>
    <dbReference type="NCBI Taxonomy" id="1432562"/>
    <lineage>
        <taxon>Bacteria</taxon>
        <taxon>Bacillati</taxon>
        <taxon>Bacillota</taxon>
        <taxon>Bacilli</taxon>
        <taxon>Bacillales</taxon>
        <taxon>Staphylococcaceae</taxon>
        <taxon>Salinicoccus</taxon>
    </lineage>
</organism>
<accession>A0A0M2SGZ5</accession>
<feature type="binding site" evidence="13">
    <location>
        <position position="214"/>
    </location>
    <ligand>
        <name>substrate</name>
    </ligand>
</feature>
<name>A0A0M2SGZ5_9STAP</name>
<keyword evidence="7 12" id="KW-0328">Glycosyltransferase</keyword>
<dbReference type="Pfam" id="PF01729">
    <property type="entry name" value="QRPTase_C"/>
    <property type="match status" value="1"/>
</dbReference>
<evidence type="ECO:0000256" key="9">
    <source>
        <dbReference type="ARBA" id="ARBA00033102"/>
    </source>
</evidence>
<dbReference type="InterPro" id="IPR022412">
    <property type="entry name" value="Quinolinate_PRibosylTrfase_N"/>
</dbReference>
<dbReference type="PATRIC" id="fig|1432562.3.peg.2456"/>
<keyword evidence="6" id="KW-0662">Pyridine nucleotide biosynthesis</keyword>
<evidence type="ECO:0000256" key="1">
    <source>
        <dbReference type="ARBA" id="ARBA00003237"/>
    </source>
</evidence>
<feature type="binding site" evidence="13">
    <location>
        <position position="163"/>
    </location>
    <ligand>
        <name>substrate</name>
    </ligand>
</feature>
<dbReference type="SUPFAM" id="SSF54675">
    <property type="entry name" value="Nicotinate/Quinolinate PRTase N-terminal domain-like"/>
    <property type="match status" value="1"/>
</dbReference>
<dbReference type="EMBL" id="LAYZ01000025">
    <property type="protein sequence ID" value="KKK33568.1"/>
    <property type="molecule type" value="Genomic_DNA"/>
</dbReference>
<evidence type="ECO:0000256" key="10">
    <source>
        <dbReference type="ARBA" id="ARBA00047445"/>
    </source>
</evidence>
<dbReference type="NCBIfam" id="TIGR00078">
    <property type="entry name" value="nadC"/>
    <property type="match status" value="1"/>
</dbReference>
<sequence length="276" mass="30443">MNVLKIREKLRSFYIEDNHYGDLASGIFDSDARGTATLIAKSDGIFCGGLIIEEGFRLTGDKVTVELFAADGTEIRNGDEIARIRGNVRSILTSERIVLNLVQRMSGIATMTKRLNDITAGTEATVIDTRKTTPGLGMFEKYAVTAGGGKNHRRTLNDGIMLKDNHISFMGSMTRAVERAREIRGPMDRIEVEIEDARMLEAAITNKVDIIMFDNCSPEWIKTHIGKVPDTISTEASGGITEDTLRAYAESGVDYISIGALFHQQQALDFSLKVVY</sequence>
<dbReference type="InterPro" id="IPR002638">
    <property type="entry name" value="Quinolinate_PRibosylTrfase_C"/>
</dbReference>
<dbReference type="Gene3D" id="3.90.1170.20">
    <property type="entry name" value="Quinolinate phosphoribosyl transferase, N-terminal domain"/>
    <property type="match status" value="1"/>
</dbReference>
<feature type="binding site" evidence="13">
    <location>
        <begin position="258"/>
        <end position="260"/>
    </location>
    <ligand>
        <name>substrate</name>
    </ligand>
</feature>
<dbReference type="SUPFAM" id="SSF51690">
    <property type="entry name" value="Nicotinate/Quinolinate PRTase C-terminal domain-like"/>
    <property type="match status" value="1"/>
</dbReference>
<evidence type="ECO:0000259" key="14">
    <source>
        <dbReference type="Pfam" id="PF01729"/>
    </source>
</evidence>
<dbReference type="OrthoDB" id="9782546at2"/>
<feature type="binding site" evidence="13">
    <location>
        <begin position="237"/>
        <end position="239"/>
    </location>
    <ligand>
        <name>substrate</name>
    </ligand>
</feature>
<dbReference type="Gene3D" id="3.20.20.70">
    <property type="entry name" value="Aldolase class I"/>
    <property type="match status" value="1"/>
</dbReference>
<dbReference type="AlphaFoldDB" id="A0A0M2SGZ5"/>
<evidence type="ECO:0000256" key="6">
    <source>
        <dbReference type="ARBA" id="ARBA00022642"/>
    </source>
</evidence>
<dbReference type="GO" id="GO:0004514">
    <property type="term" value="F:nicotinate-nucleotide diphosphorylase (carboxylating) activity"/>
    <property type="evidence" value="ECO:0007669"/>
    <property type="project" value="UniProtKB-EC"/>
</dbReference>
<evidence type="ECO:0000256" key="12">
    <source>
        <dbReference type="PIRNR" id="PIRNR006250"/>
    </source>
</evidence>
<proteinExistence type="inferred from homology"/>
<evidence type="ECO:0000256" key="4">
    <source>
        <dbReference type="ARBA" id="ARBA00011218"/>
    </source>
</evidence>
<dbReference type="FunFam" id="3.90.1170.20:FF:000001">
    <property type="entry name" value="Nicotinate-nucleotide diphosphorylase (Carboxylating)"/>
    <property type="match status" value="1"/>
</dbReference>
<dbReference type="FunFam" id="3.20.20.70:FF:000030">
    <property type="entry name" value="Nicotinate-nucleotide pyrophosphorylase, carboxylating"/>
    <property type="match status" value="1"/>
</dbReference>
<dbReference type="PANTHER" id="PTHR32179">
    <property type="entry name" value="NICOTINATE-NUCLEOTIDE PYROPHOSPHORYLASE [CARBOXYLATING]"/>
    <property type="match status" value="1"/>
</dbReference>
<evidence type="ECO:0000256" key="2">
    <source>
        <dbReference type="ARBA" id="ARBA00004893"/>
    </source>
</evidence>
<evidence type="ECO:0000259" key="15">
    <source>
        <dbReference type="Pfam" id="PF02749"/>
    </source>
</evidence>
<feature type="domain" description="Quinolinate phosphoribosyl transferase N-terminal" evidence="15">
    <location>
        <begin position="28"/>
        <end position="106"/>
    </location>
</feature>
<dbReference type="InterPro" id="IPR013785">
    <property type="entry name" value="Aldolase_TIM"/>
</dbReference>
<dbReference type="PIRSF" id="PIRSF006250">
    <property type="entry name" value="NadC_ModD"/>
    <property type="match status" value="1"/>
</dbReference>
<dbReference type="GO" id="GO:0005737">
    <property type="term" value="C:cytoplasm"/>
    <property type="evidence" value="ECO:0007669"/>
    <property type="project" value="TreeGrafter"/>
</dbReference>
<dbReference type="InterPro" id="IPR027277">
    <property type="entry name" value="NadC/ModD"/>
</dbReference>
<keyword evidence="8 12" id="KW-0808">Transferase</keyword>
<dbReference type="Pfam" id="PF02749">
    <property type="entry name" value="QRPTase_N"/>
    <property type="match status" value="1"/>
</dbReference>
<evidence type="ECO:0000256" key="13">
    <source>
        <dbReference type="PIRSR" id="PIRSR006250-1"/>
    </source>
</evidence>
<evidence type="ECO:0000256" key="8">
    <source>
        <dbReference type="ARBA" id="ARBA00022679"/>
    </source>
</evidence>
<dbReference type="GO" id="GO:0034213">
    <property type="term" value="P:quinolinate catabolic process"/>
    <property type="evidence" value="ECO:0007669"/>
    <property type="project" value="TreeGrafter"/>
</dbReference>
<evidence type="ECO:0000256" key="7">
    <source>
        <dbReference type="ARBA" id="ARBA00022676"/>
    </source>
</evidence>
<comment type="pathway">
    <text evidence="2">Cofactor biosynthesis; NAD(+) biosynthesis; nicotinate D-ribonucleotide from quinolinate: step 1/1.</text>
</comment>
<dbReference type="InterPro" id="IPR004393">
    <property type="entry name" value="NadC"/>
</dbReference>
<dbReference type="InterPro" id="IPR036068">
    <property type="entry name" value="Nicotinate_pribotase-like_C"/>
</dbReference>
<dbReference type="InterPro" id="IPR037128">
    <property type="entry name" value="Quinolinate_PRibosylTase_N_sf"/>
</dbReference>
<evidence type="ECO:0000256" key="5">
    <source>
        <dbReference type="ARBA" id="ARBA00011944"/>
    </source>
</evidence>
<feature type="domain" description="Quinolinate phosphoribosyl transferase C-terminal" evidence="14">
    <location>
        <begin position="108"/>
        <end position="273"/>
    </location>
</feature>
<comment type="catalytic activity">
    <reaction evidence="10">
        <text>nicotinate beta-D-ribonucleotide + CO2 + diphosphate = quinolinate + 5-phospho-alpha-D-ribose 1-diphosphate + 2 H(+)</text>
        <dbReference type="Rhea" id="RHEA:12733"/>
        <dbReference type="ChEBI" id="CHEBI:15378"/>
        <dbReference type="ChEBI" id="CHEBI:16526"/>
        <dbReference type="ChEBI" id="CHEBI:29959"/>
        <dbReference type="ChEBI" id="CHEBI:33019"/>
        <dbReference type="ChEBI" id="CHEBI:57502"/>
        <dbReference type="ChEBI" id="CHEBI:58017"/>
        <dbReference type="EC" id="2.4.2.19"/>
    </reaction>
</comment>
<evidence type="ECO:0000256" key="11">
    <source>
        <dbReference type="ARBA" id="ARBA00069173"/>
    </source>
</evidence>
<feature type="binding site" evidence="13">
    <location>
        <begin position="129"/>
        <end position="131"/>
    </location>
    <ligand>
        <name>substrate</name>
    </ligand>
</feature>
<dbReference type="UniPathway" id="UPA00253">
    <property type="reaction ID" value="UER00331"/>
</dbReference>
<feature type="binding site" evidence="13">
    <location>
        <position position="193"/>
    </location>
    <ligand>
        <name>substrate</name>
    </ligand>
</feature>
<dbReference type="GO" id="GO:0009435">
    <property type="term" value="P:NAD+ biosynthetic process"/>
    <property type="evidence" value="ECO:0007669"/>
    <property type="project" value="UniProtKB-UniPathway"/>
</dbReference>
<feature type="binding site" evidence="13">
    <location>
        <position position="96"/>
    </location>
    <ligand>
        <name>substrate</name>
    </ligand>
</feature>
<reference evidence="16 17" key="1">
    <citation type="submission" date="2015-04" db="EMBL/GenBank/DDBJ databases">
        <title>Taxonomic description and genome sequence of Salinicoccus sediminis sp. nov., a novel hyper halotolerant bacterium isolated from marine sediment.</title>
        <authorList>
            <person name="Mathan Kumar R."/>
            <person name="Kaur G."/>
            <person name="Kumar N."/>
            <person name="Kumar A."/>
            <person name="Singh N.K."/>
            <person name="Kaur N."/>
            <person name="Mayilraj S."/>
        </authorList>
    </citation>
    <scope>NUCLEOTIDE SEQUENCE [LARGE SCALE GENOMIC DNA]</scope>
    <source>
        <strain evidence="16 17">SV-16</strain>
    </source>
</reference>
<feature type="binding site" evidence="13">
    <location>
        <position position="153"/>
    </location>
    <ligand>
        <name>substrate</name>
    </ligand>
</feature>